<gene>
    <name evidence="2" type="ORF">MYCTH_2123119</name>
</gene>
<evidence type="ECO:0000256" key="1">
    <source>
        <dbReference type="SAM" id="MobiDB-lite"/>
    </source>
</evidence>
<dbReference type="InParanoid" id="G2Q2B4"/>
<evidence type="ECO:0000313" key="3">
    <source>
        <dbReference type="Proteomes" id="UP000007322"/>
    </source>
</evidence>
<dbReference type="eggNOG" id="ENOG502SWGQ">
    <property type="taxonomic scope" value="Eukaryota"/>
</dbReference>
<dbReference type="KEGG" id="mtm:MYCTH_2123119"/>
<sequence length="228" mass="24950">MDTTSRVCENDSGYFWYILHLDNFILQRLLQYVTFDLISIDPDGHENTLDIALFVPSPFNTDSSAIWSRHRREKKEERVHVARLDSSRGPGEELIPPGLESVFNPMAQIGPGSVFDRSEGRMAKADSLVGFSPLMHSSRQSILSSGAHHGIGTVSPLSPDSSGGCASRYSPPELDTNPIRGGMINSTKHNKQANIGPQIVRGEEAEAVPRATLGATENERETGTYVNS</sequence>
<protein>
    <submittedName>
        <fullName evidence="2">Uncharacterized protein</fullName>
    </submittedName>
</protein>
<dbReference type="STRING" id="573729.G2Q2B4"/>
<name>G2Q2B4_THET4</name>
<proteinExistence type="predicted"/>
<organism evidence="2 3">
    <name type="scientific">Thermothelomyces thermophilus (strain ATCC 42464 / BCRC 31852 / DSM 1799)</name>
    <name type="common">Sporotrichum thermophile</name>
    <dbReference type="NCBI Taxonomy" id="573729"/>
    <lineage>
        <taxon>Eukaryota</taxon>
        <taxon>Fungi</taxon>
        <taxon>Dikarya</taxon>
        <taxon>Ascomycota</taxon>
        <taxon>Pezizomycotina</taxon>
        <taxon>Sordariomycetes</taxon>
        <taxon>Sordariomycetidae</taxon>
        <taxon>Sordariales</taxon>
        <taxon>Chaetomiaceae</taxon>
        <taxon>Thermothelomyces</taxon>
    </lineage>
</organism>
<dbReference type="HOGENOM" id="CLU_1215518_0_0_1"/>
<feature type="region of interest" description="Disordered" evidence="1">
    <location>
        <begin position="155"/>
        <end position="177"/>
    </location>
</feature>
<dbReference type="OrthoDB" id="4590514at2759"/>
<dbReference type="Proteomes" id="UP000007322">
    <property type="component" value="Chromosome 1"/>
</dbReference>
<dbReference type="VEuPathDB" id="FungiDB:MYCTH_2123119"/>
<dbReference type="AlphaFoldDB" id="G2Q2B4"/>
<dbReference type="GeneID" id="11508376"/>
<accession>G2Q2B4</accession>
<keyword evidence="3" id="KW-1185">Reference proteome</keyword>
<dbReference type="EMBL" id="CP003002">
    <property type="protein sequence ID" value="AEO54239.1"/>
    <property type="molecule type" value="Genomic_DNA"/>
</dbReference>
<reference evidence="2 3" key="1">
    <citation type="journal article" date="2011" name="Nat. Biotechnol.">
        <title>Comparative genomic analysis of the thermophilic biomass-degrading fungi Myceliophthora thermophila and Thielavia terrestris.</title>
        <authorList>
            <person name="Berka R.M."/>
            <person name="Grigoriev I.V."/>
            <person name="Otillar R."/>
            <person name="Salamov A."/>
            <person name="Grimwood J."/>
            <person name="Reid I."/>
            <person name="Ishmael N."/>
            <person name="John T."/>
            <person name="Darmond C."/>
            <person name="Moisan M.-C."/>
            <person name="Henrissat B."/>
            <person name="Coutinho P.M."/>
            <person name="Lombard V."/>
            <person name="Natvig D.O."/>
            <person name="Lindquist E."/>
            <person name="Schmutz J."/>
            <person name="Lucas S."/>
            <person name="Harris P."/>
            <person name="Powlowski J."/>
            <person name="Bellemare A."/>
            <person name="Taylor D."/>
            <person name="Butler G."/>
            <person name="de Vries R.P."/>
            <person name="Allijn I.E."/>
            <person name="van den Brink J."/>
            <person name="Ushinsky S."/>
            <person name="Storms R."/>
            <person name="Powell A.J."/>
            <person name="Paulsen I.T."/>
            <person name="Elbourne L.D.H."/>
            <person name="Baker S.E."/>
            <person name="Magnuson J."/>
            <person name="LaBoissiere S."/>
            <person name="Clutterbuck A.J."/>
            <person name="Martinez D."/>
            <person name="Wogulis M."/>
            <person name="de Leon A.L."/>
            <person name="Rey M.W."/>
            <person name="Tsang A."/>
        </authorList>
    </citation>
    <scope>NUCLEOTIDE SEQUENCE [LARGE SCALE GENOMIC DNA]</scope>
    <source>
        <strain evidence="3">ATCC 42464 / BCRC 31852 / DSM 1799</strain>
    </source>
</reference>
<dbReference type="RefSeq" id="XP_003659484.1">
    <property type="nucleotide sequence ID" value="XM_003659436.1"/>
</dbReference>
<evidence type="ECO:0000313" key="2">
    <source>
        <dbReference type="EMBL" id="AEO54239.1"/>
    </source>
</evidence>